<evidence type="ECO:0000313" key="7">
    <source>
        <dbReference type="Proteomes" id="UP001241472"/>
    </source>
</evidence>
<evidence type="ECO:0000313" key="6">
    <source>
        <dbReference type="EMBL" id="MDP9836753.1"/>
    </source>
</evidence>
<keyword evidence="7" id="KW-1185">Reference proteome</keyword>
<evidence type="ECO:0000256" key="3">
    <source>
        <dbReference type="ARBA" id="ARBA00022729"/>
    </source>
</evidence>
<dbReference type="RefSeq" id="WP_306832791.1">
    <property type="nucleotide sequence ID" value="NZ_JAUSRF010000004.1"/>
</dbReference>
<comment type="subcellular location">
    <subcellularLocation>
        <location evidence="1">Periplasm</location>
    </subcellularLocation>
</comment>
<dbReference type="Pfam" id="PF00496">
    <property type="entry name" value="SBP_bac_5"/>
    <property type="match status" value="1"/>
</dbReference>
<gene>
    <name evidence="6" type="ORF">J2T09_001498</name>
</gene>
<feature type="chain" id="PRO_5046431405" evidence="4">
    <location>
        <begin position="29"/>
        <end position="536"/>
    </location>
</feature>
<dbReference type="InterPro" id="IPR030678">
    <property type="entry name" value="Peptide/Ni-bd"/>
</dbReference>
<dbReference type="EMBL" id="JAUSRF010000004">
    <property type="protein sequence ID" value="MDP9836753.1"/>
    <property type="molecule type" value="Genomic_DNA"/>
</dbReference>
<dbReference type="InterPro" id="IPR039424">
    <property type="entry name" value="SBP_5"/>
</dbReference>
<feature type="domain" description="Solute-binding protein family 5" evidence="5">
    <location>
        <begin position="82"/>
        <end position="429"/>
    </location>
</feature>
<dbReference type="Proteomes" id="UP001241472">
    <property type="component" value="Unassembled WGS sequence"/>
</dbReference>
<dbReference type="Gene3D" id="3.40.190.10">
    <property type="entry name" value="Periplasmic binding protein-like II"/>
    <property type="match status" value="1"/>
</dbReference>
<dbReference type="PIRSF" id="PIRSF002741">
    <property type="entry name" value="MppA"/>
    <property type="match status" value="1"/>
</dbReference>
<dbReference type="PROSITE" id="PS51318">
    <property type="entry name" value="TAT"/>
    <property type="match status" value="1"/>
</dbReference>
<comment type="caution">
    <text evidence="6">The sequence shown here is derived from an EMBL/GenBank/DDBJ whole genome shotgun (WGS) entry which is preliminary data.</text>
</comment>
<dbReference type="PANTHER" id="PTHR30290:SF38">
    <property type="entry name" value="D,D-DIPEPTIDE-BINDING PERIPLASMIC PROTEIN DDPA-RELATED"/>
    <property type="match status" value="1"/>
</dbReference>
<dbReference type="SUPFAM" id="SSF53850">
    <property type="entry name" value="Periplasmic binding protein-like II"/>
    <property type="match status" value="1"/>
</dbReference>
<protein>
    <submittedName>
        <fullName evidence="6">Peptide/nickel transport system substrate-binding protein</fullName>
    </submittedName>
</protein>
<organism evidence="6 7">
    <name type="scientific">Neorhizobium huautlense</name>
    <dbReference type="NCBI Taxonomy" id="67774"/>
    <lineage>
        <taxon>Bacteria</taxon>
        <taxon>Pseudomonadati</taxon>
        <taxon>Pseudomonadota</taxon>
        <taxon>Alphaproteobacteria</taxon>
        <taxon>Hyphomicrobiales</taxon>
        <taxon>Rhizobiaceae</taxon>
        <taxon>Rhizobium/Agrobacterium group</taxon>
        <taxon>Neorhizobium</taxon>
    </lineage>
</organism>
<proteinExistence type="inferred from homology"/>
<comment type="similarity">
    <text evidence="2">Belongs to the bacterial solute-binding protein 5 family.</text>
</comment>
<name>A0ABT9PQK7_9HYPH</name>
<reference evidence="6 7" key="1">
    <citation type="submission" date="2023-07" db="EMBL/GenBank/DDBJ databases">
        <title>Sorghum-associated microbial communities from plants grown in Nebraska, USA.</title>
        <authorList>
            <person name="Schachtman D."/>
        </authorList>
    </citation>
    <scope>NUCLEOTIDE SEQUENCE [LARGE SCALE GENOMIC DNA]</scope>
    <source>
        <strain evidence="6 7">DS1307</strain>
    </source>
</reference>
<dbReference type="InterPro" id="IPR000914">
    <property type="entry name" value="SBP_5_dom"/>
</dbReference>
<dbReference type="Gene3D" id="3.10.105.10">
    <property type="entry name" value="Dipeptide-binding Protein, Domain 3"/>
    <property type="match status" value="1"/>
</dbReference>
<dbReference type="CDD" id="cd08517">
    <property type="entry name" value="PBP2_NikA_DppA_OppA_like_13"/>
    <property type="match status" value="1"/>
</dbReference>
<evidence type="ECO:0000256" key="2">
    <source>
        <dbReference type="ARBA" id="ARBA00005695"/>
    </source>
</evidence>
<feature type="signal peptide" evidence="4">
    <location>
        <begin position="1"/>
        <end position="28"/>
    </location>
</feature>
<dbReference type="InterPro" id="IPR006311">
    <property type="entry name" value="TAT_signal"/>
</dbReference>
<sequence length="536" mass="58262">MSALHVSRRQMLQISSLLLASTALPTLAAAQNLPKGGRLVVAADSEPKNLNPAIVASNGVFFIASKVIEPLAEASFDGKDGLEPRLATSWESASDGLSITFKLREGVTWHDGKPFTSADVAYCALNVWKPLQNLGRIVFANLTAVDTPDDLTAIFRFSKPTPIQLIRNALPVVSSVLPKHLYEGTDIATNSANVKLVGTGPFTFAEHKPGEYYRLARNENYWGKDQPHLDEIIFRVLPDRAAAAAALEAEEIQLAAFSAVPLADLDRISKVPGLKVISRGYEALTYQLVVDINHRRKELADQKVRQAIAHAIDKQFVIDTIFLGYASASTGPVPKNASEFYDADVPSYAFDVERANALLDEAGYKRSGDGTRFELKLRPAPYFNETRQFGDYLRQALAAIGIDAQIVNADSAAHQKAVYTDHDFDLAVAPPVFRGDPAISTTILVQSGIPAGVPFSNQGGYSNPALDAIISKASETIDSSERTKLYNEFQKIVATDLPLINVAEWGFISVASERVLDIADNPRWAVSNWASTALQP</sequence>
<keyword evidence="3 4" id="KW-0732">Signal</keyword>
<accession>A0ABT9PQK7</accession>
<evidence type="ECO:0000256" key="4">
    <source>
        <dbReference type="SAM" id="SignalP"/>
    </source>
</evidence>
<evidence type="ECO:0000259" key="5">
    <source>
        <dbReference type="Pfam" id="PF00496"/>
    </source>
</evidence>
<dbReference type="PANTHER" id="PTHR30290">
    <property type="entry name" value="PERIPLASMIC BINDING COMPONENT OF ABC TRANSPORTER"/>
    <property type="match status" value="1"/>
</dbReference>
<evidence type="ECO:0000256" key="1">
    <source>
        <dbReference type="ARBA" id="ARBA00004418"/>
    </source>
</evidence>